<organism evidence="1 2">
    <name type="scientific">Halobacterium hubeiense</name>
    <dbReference type="NCBI Taxonomy" id="1407499"/>
    <lineage>
        <taxon>Archaea</taxon>
        <taxon>Methanobacteriati</taxon>
        <taxon>Methanobacteriota</taxon>
        <taxon>Stenosarchaea group</taxon>
        <taxon>Halobacteria</taxon>
        <taxon>Halobacteriales</taxon>
        <taxon>Halobacteriaceae</taxon>
        <taxon>Halobacterium</taxon>
    </lineage>
</organism>
<evidence type="ECO:0000313" key="2">
    <source>
        <dbReference type="Proteomes" id="UP000066737"/>
    </source>
</evidence>
<gene>
    <name evidence="1" type="ORF">HHUB_5070</name>
</gene>
<dbReference type="Pfam" id="PF26042">
    <property type="entry name" value="DUF8012"/>
    <property type="match status" value="1"/>
</dbReference>
<dbReference type="RefSeq" id="WP_082687298.1">
    <property type="nucleotide sequence ID" value="NZ_LN831304.1"/>
</dbReference>
<dbReference type="GeneID" id="88882389"/>
<proteinExistence type="predicted"/>
<keyword evidence="2" id="KW-1185">Reference proteome</keyword>
<evidence type="ECO:0000313" key="1">
    <source>
        <dbReference type="EMBL" id="CQH64552.1"/>
    </source>
</evidence>
<reference evidence="2" key="1">
    <citation type="journal article" date="2016" name="Environ. Microbiol.">
        <title>The complete genome of a viable archaeum isolated from 123-million-year-old rock salt.</title>
        <authorList>
            <person name="Jaakkola S.T."/>
            <person name="Pfeiffer F."/>
            <person name="Ravantti J.J."/>
            <person name="Guo Q."/>
            <person name="Liu Y."/>
            <person name="Chen X."/>
            <person name="Ma H."/>
            <person name="Yang C."/>
            <person name="Oksanen H.M."/>
            <person name="Bamford D.H."/>
        </authorList>
    </citation>
    <scope>NUCLEOTIDE SEQUENCE</scope>
    <source>
        <strain evidence="2">JI20-1</strain>
        <plasmid evidence="2">Plasmid pSTJ002</plasmid>
    </source>
</reference>
<dbReference type="AlphaFoldDB" id="A0A0U5HAE5"/>
<dbReference type="InterPro" id="IPR058325">
    <property type="entry name" value="DUF8012"/>
</dbReference>
<dbReference type="Proteomes" id="UP000066737">
    <property type="component" value="Plasmid pSTJ002"/>
</dbReference>
<sequence>MDPRNTPGYRLHRSLTNLKRIETAGLDDADQERIEAARALLQDVSLLSQPEHSGDAGTQIES</sequence>
<geneLocation type="plasmid" evidence="2">
    <name>pSTJ002</name>
</geneLocation>
<accession>A0A0U5HAE5</accession>
<dbReference type="EMBL" id="LN831304">
    <property type="protein sequence ID" value="CQH64552.1"/>
    <property type="molecule type" value="Genomic_DNA"/>
</dbReference>
<dbReference type="KEGG" id="hhb:Hhub_5070"/>
<name>A0A0U5HAE5_9EURY</name>
<protein>
    <submittedName>
        <fullName evidence="1">Uncharacterized protein</fullName>
    </submittedName>
</protein>